<organism evidence="2">
    <name type="scientific">Microvirga ossetica</name>
    <dbReference type="NCBI Taxonomy" id="1882682"/>
    <lineage>
        <taxon>Bacteria</taxon>
        <taxon>Pseudomonadati</taxon>
        <taxon>Pseudomonadota</taxon>
        <taxon>Alphaproteobacteria</taxon>
        <taxon>Hyphomicrobiales</taxon>
        <taxon>Methylobacteriaceae</taxon>
        <taxon>Microvirga</taxon>
    </lineage>
</organism>
<dbReference type="RefSeq" id="WP_099511517.1">
    <property type="nucleotide sequence ID" value="NZ_CP016616.1"/>
</dbReference>
<dbReference type="AlphaFoldDB" id="A0A1B2EKK3"/>
<proteinExistence type="predicted"/>
<dbReference type="KEGG" id="moc:BB934_21715"/>
<accession>A0A1B2EKK3</accession>
<evidence type="ECO:0000256" key="1">
    <source>
        <dbReference type="SAM" id="MobiDB-lite"/>
    </source>
</evidence>
<dbReference type="EMBL" id="CP016616">
    <property type="protein sequence ID" value="ANY80523.1"/>
    <property type="molecule type" value="Genomic_DNA"/>
</dbReference>
<feature type="compositionally biased region" description="Low complexity" evidence="1">
    <location>
        <begin position="98"/>
        <end position="111"/>
    </location>
</feature>
<name>A0A1B2EKK3_9HYPH</name>
<feature type="region of interest" description="Disordered" evidence="1">
    <location>
        <begin position="91"/>
        <end position="111"/>
    </location>
</feature>
<dbReference type="OrthoDB" id="8019878at2"/>
<gene>
    <name evidence="2" type="ORF">BB934_21715</name>
</gene>
<evidence type="ECO:0000313" key="2">
    <source>
        <dbReference type="EMBL" id="ANY80523.1"/>
    </source>
</evidence>
<reference evidence="2" key="1">
    <citation type="submission" date="2016-07" db="EMBL/GenBank/DDBJ databases">
        <title>Microvirga ossetica sp. nov. a new species of rhizobia isolated from root nodules of the legume species Vicia alpestris Steven originated from North Ossetia region in the Caucasus.</title>
        <authorList>
            <person name="Safronova V.I."/>
            <person name="Kuznetsova I.G."/>
            <person name="Sazanova A.L."/>
            <person name="Belimov A."/>
            <person name="Andronov E."/>
            <person name="Osledkin Y.S."/>
            <person name="Onishchuk O.P."/>
            <person name="Kurchak O.N."/>
            <person name="Shaposhnikov A.I."/>
            <person name="Willems A."/>
            <person name="Tikhonovich I.A."/>
        </authorList>
    </citation>
    <scope>NUCLEOTIDE SEQUENCE [LARGE SCALE GENOMIC DNA]</scope>
    <source>
        <strain evidence="2">V5/3M</strain>
    </source>
</reference>
<sequence>MIPTPRSRRRRILACLPDADDALRRLADAIQAPEACRKRVCRAAHRCQGGFGPPCFLADRGRFADAVREEMDEHRAYRAAHRARWEADLRALERPRSSSRSPLSPYPEEMF</sequence>
<protein>
    <submittedName>
        <fullName evidence="2">Uncharacterized protein</fullName>
    </submittedName>
</protein>